<dbReference type="AlphaFoldDB" id="A0A0M7BGE8"/>
<dbReference type="InterPro" id="IPR039420">
    <property type="entry name" value="WalR-like"/>
</dbReference>
<keyword evidence="2" id="KW-0902">Two-component regulatory system</keyword>
<feature type="DNA-binding region" description="OmpR/PhoB-type" evidence="7">
    <location>
        <begin position="124"/>
        <end position="221"/>
    </location>
</feature>
<dbReference type="GO" id="GO:0005829">
    <property type="term" value="C:cytosol"/>
    <property type="evidence" value="ECO:0007669"/>
    <property type="project" value="TreeGrafter"/>
</dbReference>
<dbReference type="Pfam" id="PF00072">
    <property type="entry name" value="Response_reg"/>
    <property type="match status" value="1"/>
</dbReference>
<evidence type="ECO:0000256" key="2">
    <source>
        <dbReference type="ARBA" id="ARBA00023012"/>
    </source>
</evidence>
<feature type="domain" description="OmpR/PhoB-type" evidence="9">
    <location>
        <begin position="124"/>
        <end position="221"/>
    </location>
</feature>
<dbReference type="RefSeq" id="WP_055664460.1">
    <property type="nucleotide sequence ID" value="NZ_CYPR01000206.1"/>
</dbReference>
<evidence type="ECO:0000259" key="8">
    <source>
        <dbReference type="PROSITE" id="PS50110"/>
    </source>
</evidence>
<keyword evidence="3" id="KW-0805">Transcription regulation</keyword>
<evidence type="ECO:0000259" key="9">
    <source>
        <dbReference type="PROSITE" id="PS51755"/>
    </source>
</evidence>
<dbReference type="Pfam" id="PF00486">
    <property type="entry name" value="Trans_reg_C"/>
    <property type="match status" value="1"/>
</dbReference>
<dbReference type="InterPro" id="IPR011006">
    <property type="entry name" value="CheY-like_superfamily"/>
</dbReference>
<dbReference type="GO" id="GO:0032993">
    <property type="term" value="C:protein-DNA complex"/>
    <property type="evidence" value="ECO:0007669"/>
    <property type="project" value="TreeGrafter"/>
</dbReference>
<name>A0A0M7BGE8_9RHOB</name>
<dbReference type="InterPro" id="IPR001789">
    <property type="entry name" value="Sig_transdc_resp-reg_receiver"/>
</dbReference>
<dbReference type="CDD" id="cd00383">
    <property type="entry name" value="trans_reg_C"/>
    <property type="match status" value="1"/>
</dbReference>
<sequence>MRVLIVEDTTDVAEAVGASLDRAGFACDLAPNLSEADAALAVQDYDAIILDIDLPDGDGREFLRTLRRSGDGTPILMLTAEFEVMARVEALDDGADDYLVKPFDLRELEARLRVLLRREKGHADNSMTLGDLAFDPTGRSVRIGGIPVRMTRREMTLLNIMLSQQGRILSKERLFDGLFSFDRSEVGTNTVELYIARLRKKLAGSRVRIETHRGLGYRLETTDG</sequence>
<dbReference type="PROSITE" id="PS51755">
    <property type="entry name" value="OMPR_PHOB"/>
    <property type="match status" value="1"/>
</dbReference>
<dbReference type="SMART" id="SM00862">
    <property type="entry name" value="Trans_reg_C"/>
    <property type="match status" value="1"/>
</dbReference>
<feature type="domain" description="Response regulatory" evidence="8">
    <location>
        <begin position="2"/>
        <end position="116"/>
    </location>
</feature>
<dbReference type="InterPro" id="IPR001867">
    <property type="entry name" value="OmpR/PhoB-type_DNA-bd"/>
</dbReference>
<organism evidence="10 11">
    <name type="scientific">Jannaschia seosinensis</name>
    <dbReference type="NCBI Taxonomy" id="313367"/>
    <lineage>
        <taxon>Bacteria</taxon>
        <taxon>Pseudomonadati</taxon>
        <taxon>Pseudomonadota</taxon>
        <taxon>Alphaproteobacteria</taxon>
        <taxon>Rhodobacterales</taxon>
        <taxon>Roseobacteraceae</taxon>
        <taxon>Jannaschia</taxon>
    </lineage>
</organism>
<keyword evidence="4 7" id="KW-0238">DNA-binding</keyword>
<dbReference type="SUPFAM" id="SSF52172">
    <property type="entry name" value="CheY-like"/>
    <property type="match status" value="1"/>
</dbReference>
<dbReference type="STRING" id="313367.JSE7799_03148"/>
<evidence type="ECO:0000256" key="6">
    <source>
        <dbReference type="PROSITE-ProRule" id="PRU00169"/>
    </source>
</evidence>
<dbReference type="Gene3D" id="6.10.250.690">
    <property type="match status" value="1"/>
</dbReference>
<evidence type="ECO:0000313" key="11">
    <source>
        <dbReference type="Proteomes" id="UP000049455"/>
    </source>
</evidence>
<gene>
    <name evidence="10" type="primary">tctD</name>
    <name evidence="10" type="ORF">JSE7799_03148</name>
</gene>
<dbReference type="Proteomes" id="UP000049455">
    <property type="component" value="Unassembled WGS sequence"/>
</dbReference>
<dbReference type="Gene3D" id="3.40.50.2300">
    <property type="match status" value="1"/>
</dbReference>
<dbReference type="GO" id="GO:0000156">
    <property type="term" value="F:phosphorelay response regulator activity"/>
    <property type="evidence" value="ECO:0007669"/>
    <property type="project" value="TreeGrafter"/>
</dbReference>
<dbReference type="OrthoDB" id="9802426at2"/>
<accession>A0A0M7BGE8</accession>
<protein>
    <submittedName>
        <fullName evidence="10">Transcriptional regulatory protein tctD</fullName>
    </submittedName>
</protein>
<dbReference type="SMART" id="SM00448">
    <property type="entry name" value="REC"/>
    <property type="match status" value="1"/>
</dbReference>
<evidence type="ECO:0000256" key="7">
    <source>
        <dbReference type="PROSITE-ProRule" id="PRU01091"/>
    </source>
</evidence>
<feature type="modified residue" description="4-aspartylphosphate" evidence="6">
    <location>
        <position position="51"/>
    </location>
</feature>
<evidence type="ECO:0000256" key="4">
    <source>
        <dbReference type="ARBA" id="ARBA00023125"/>
    </source>
</evidence>
<evidence type="ECO:0000256" key="1">
    <source>
        <dbReference type="ARBA" id="ARBA00022553"/>
    </source>
</evidence>
<dbReference type="PANTHER" id="PTHR48111:SF1">
    <property type="entry name" value="TWO-COMPONENT RESPONSE REGULATOR ORR33"/>
    <property type="match status" value="1"/>
</dbReference>
<dbReference type="GO" id="GO:0000976">
    <property type="term" value="F:transcription cis-regulatory region binding"/>
    <property type="evidence" value="ECO:0007669"/>
    <property type="project" value="TreeGrafter"/>
</dbReference>
<dbReference type="InterPro" id="IPR036388">
    <property type="entry name" value="WH-like_DNA-bd_sf"/>
</dbReference>
<dbReference type="PANTHER" id="PTHR48111">
    <property type="entry name" value="REGULATOR OF RPOS"/>
    <property type="match status" value="1"/>
</dbReference>
<dbReference type="PROSITE" id="PS50110">
    <property type="entry name" value="RESPONSE_REGULATORY"/>
    <property type="match status" value="1"/>
</dbReference>
<proteinExistence type="predicted"/>
<keyword evidence="1 6" id="KW-0597">Phosphoprotein</keyword>
<keyword evidence="11" id="KW-1185">Reference proteome</keyword>
<evidence type="ECO:0000256" key="5">
    <source>
        <dbReference type="ARBA" id="ARBA00023163"/>
    </source>
</evidence>
<evidence type="ECO:0000313" key="10">
    <source>
        <dbReference type="EMBL" id="CUH40416.1"/>
    </source>
</evidence>
<reference evidence="10 11" key="1">
    <citation type="submission" date="2015-09" db="EMBL/GenBank/DDBJ databases">
        <authorList>
            <person name="Jackson K.R."/>
            <person name="Lunt B.L."/>
            <person name="Fisher J.N.B."/>
            <person name="Gardner A.V."/>
            <person name="Bailey M.E."/>
            <person name="Deus L.M."/>
            <person name="Earl A.S."/>
            <person name="Gibby P.D."/>
            <person name="Hartmann K.A."/>
            <person name="Liu J.E."/>
            <person name="Manci A.M."/>
            <person name="Nielsen D.A."/>
            <person name="Solomon M.B."/>
            <person name="Breakwell D.P."/>
            <person name="Burnett S.H."/>
            <person name="Grose J.H."/>
        </authorList>
    </citation>
    <scope>NUCLEOTIDE SEQUENCE [LARGE SCALE GENOMIC DNA]</scope>
    <source>
        <strain evidence="10 11">CECT 7799</strain>
    </source>
</reference>
<keyword evidence="5" id="KW-0804">Transcription</keyword>
<dbReference type="Gene3D" id="1.10.10.10">
    <property type="entry name" value="Winged helix-like DNA-binding domain superfamily/Winged helix DNA-binding domain"/>
    <property type="match status" value="1"/>
</dbReference>
<evidence type="ECO:0000256" key="3">
    <source>
        <dbReference type="ARBA" id="ARBA00023015"/>
    </source>
</evidence>
<dbReference type="EMBL" id="CYPR01000206">
    <property type="protein sequence ID" value="CUH40416.1"/>
    <property type="molecule type" value="Genomic_DNA"/>
</dbReference>
<dbReference type="GO" id="GO:0006355">
    <property type="term" value="P:regulation of DNA-templated transcription"/>
    <property type="evidence" value="ECO:0007669"/>
    <property type="project" value="InterPro"/>
</dbReference>